<name>A0AA37WY60_9GAMM</name>
<dbReference type="Proteomes" id="UP001157439">
    <property type="component" value="Unassembled WGS sequence"/>
</dbReference>
<dbReference type="Gene3D" id="1.20.1260.10">
    <property type="match status" value="1"/>
</dbReference>
<comment type="caution">
    <text evidence="1">The sequence shown here is derived from an EMBL/GenBank/DDBJ whole genome shotgun (WGS) entry which is preliminary data.</text>
</comment>
<dbReference type="AlphaFoldDB" id="A0AA37WY60"/>
<organism evidence="1 2">
    <name type="scientific">Paraferrimonas haliotis</name>
    <dbReference type="NCBI Taxonomy" id="2013866"/>
    <lineage>
        <taxon>Bacteria</taxon>
        <taxon>Pseudomonadati</taxon>
        <taxon>Pseudomonadota</taxon>
        <taxon>Gammaproteobacteria</taxon>
        <taxon>Alteromonadales</taxon>
        <taxon>Ferrimonadaceae</taxon>
        <taxon>Paraferrimonas</taxon>
    </lineage>
</organism>
<protein>
    <recommendedName>
        <fullName evidence="3">ATPase</fullName>
    </recommendedName>
</protein>
<evidence type="ECO:0000313" key="2">
    <source>
        <dbReference type="Proteomes" id="UP001157439"/>
    </source>
</evidence>
<evidence type="ECO:0000313" key="1">
    <source>
        <dbReference type="EMBL" id="GLS83315.1"/>
    </source>
</evidence>
<dbReference type="EMBL" id="BSPO01000002">
    <property type="protein sequence ID" value="GLS83315.1"/>
    <property type="molecule type" value="Genomic_DNA"/>
</dbReference>
<keyword evidence="2" id="KW-1185">Reference proteome</keyword>
<evidence type="ECO:0008006" key="3">
    <source>
        <dbReference type="Google" id="ProtNLM"/>
    </source>
</evidence>
<gene>
    <name evidence="1" type="ORF">GCM10007894_12920</name>
</gene>
<dbReference type="RefSeq" id="WP_095497127.1">
    <property type="nucleotide sequence ID" value="NZ_BSPO01000002.1"/>
</dbReference>
<accession>A0AA37WY60</accession>
<proteinExistence type="predicted"/>
<sequence>MRIQQLQELIEYVAACRKDMASLYQRLAQQADSSRVTLMLEYLVTHENEVSEKLLEYVADAPDTVLQAWLKDFLFEDFKSNCEKIEIPADISEEQILDLHLSLENKLIGLLEENAARLGTKAAKQALEQLILVEKNRQKRLVHSTMRMDDI</sequence>
<reference evidence="1 2" key="1">
    <citation type="journal article" date="2014" name="Int. J. Syst. Evol. Microbiol.">
        <title>Complete genome sequence of Corynebacterium casei LMG S-19264T (=DSM 44701T), isolated from a smear-ripened cheese.</title>
        <authorList>
            <consortium name="US DOE Joint Genome Institute (JGI-PGF)"/>
            <person name="Walter F."/>
            <person name="Albersmeier A."/>
            <person name="Kalinowski J."/>
            <person name="Ruckert C."/>
        </authorList>
    </citation>
    <scope>NUCLEOTIDE SEQUENCE [LARGE SCALE GENOMIC DNA]</scope>
    <source>
        <strain evidence="1 2">NBRC 112785</strain>
    </source>
</reference>
<dbReference type="InterPro" id="IPR012347">
    <property type="entry name" value="Ferritin-like"/>
</dbReference>